<dbReference type="GO" id="GO:0015937">
    <property type="term" value="P:coenzyme A biosynthetic process"/>
    <property type="evidence" value="ECO:0007669"/>
    <property type="project" value="InterPro"/>
</dbReference>
<dbReference type="InterPro" id="IPR036551">
    <property type="entry name" value="Flavin_trans-like"/>
</dbReference>
<dbReference type="Gene3D" id="3.40.50.1950">
    <property type="entry name" value="Flavin prenyltransferase-like"/>
    <property type="match status" value="1"/>
</dbReference>
<dbReference type="AlphaFoldDB" id="A0A381TCV3"/>
<protein>
    <recommendedName>
        <fullName evidence="6">DNA/pantothenate metabolism flavoprotein C-terminal domain-containing protein</fullName>
    </recommendedName>
</protein>
<dbReference type="GO" id="GO:0071513">
    <property type="term" value="C:phosphopantothenoylcysteine decarboxylase complex"/>
    <property type="evidence" value="ECO:0007669"/>
    <property type="project" value="TreeGrafter"/>
</dbReference>
<dbReference type="GO" id="GO:0010181">
    <property type="term" value="F:FMN binding"/>
    <property type="evidence" value="ECO:0007669"/>
    <property type="project" value="InterPro"/>
</dbReference>
<evidence type="ECO:0000313" key="5">
    <source>
        <dbReference type="EMBL" id="SVA13985.1"/>
    </source>
</evidence>
<dbReference type="SUPFAM" id="SSF52507">
    <property type="entry name" value="Homo-oligomeric flavin-containing Cys decarboxylases, HFCD"/>
    <property type="match status" value="1"/>
</dbReference>
<evidence type="ECO:0008006" key="6">
    <source>
        <dbReference type="Google" id="ProtNLM"/>
    </source>
</evidence>
<evidence type="ECO:0000259" key="4">
    <source>
        <dbReference type="Pfam" id="PF04127"/>
    </source>
</evidence>
<dbReference type="PANTHER" id="PTHR14359">
    <property type="entry name" value="HOMO-OLIGOMERIC FLAVIN CONTAINING CYS DECARBOXYLASE FAMILY"/>
    <property type="match status" value="1"/>
</dbReference>
<keyword evidence="2" id="KW-0456">Lyase</keyword>
<dbReference type="GO" id="GO:0004633">
    <property type="term" value="F:phosphopantothenoylcysteine decarboxylase activity"/>
    <property type="evidence" value="ECO:0007669"/>
    <property type="project" value="InterPro"/>
</dbReference>
<dbReference type="InterPro" id="IPR035929">
    <property type="entry name" value="CoaB-like_sf"/>
</dbReference>
<dbReference type="Pfam" id="PF02441">
    <property type="entry name" value="Flavoprotein"/>
    <property type="match status" value="1"/>
</dbReference>
<dbReference type="EMBL" id="UINC01004391">
    <property type="protein sequence ID" value="SVA13985.1"/>
    <property type="molecule type" value="Genomic_DNA"/>
</dbReference>
<evidence type="ECO:0000256" key="1">
    <source>
        <dbReference type="ARBA" id="ARBA00022793"/>
    </source>
</evidence>
<dbReference type="SUPFAM" id="SSF102645">
    <property type="entry name" value="CoaB-like"/>
    <property type="match status" value="1"/>
</dbReference>
<dbReference type="GO" id="GO:0004632">
    <property type="term" value="F:phosphopantothenate--cysteine ligase activity"/>
    <property type="evidence" value="ECO:0007669"/>
    <property type="project" value="InterPro"/>
</dbReference>
<dbReference type="Pfam" id="PF04127">
    <property type="entry name" value="DFP"/>
    <property type="match status" value="1"/>
</dbReference>
<feature type="domain" description="DNA/pantothenate metabolism flavoprotein C-terminal" evidence="4">
    <location>
        <begin position="139"/>
        <end position="347"/>
    </location>
</feature>
<dbReference type="InterPro" id="IPR007085">
    <property type="entry name" value="DNA/pantothenate-metab_flavo_C"/>
</dbReference>
<dbReference type="PANTHER" id="PTHR14359:SF6">
    <property type="entry name" value="PHOSPHOPANTOTHENOYLCYSTEINE DECARBOXYLASE"/>
    <property type="match status" value="1"/>
</dbReference>
<name>A0A381TCV3_9ZZZZ</name>
<sequence length="351" mass="39181">MIDKKIIQKCIKGKIFDDSSERNRKMLHITLTRKSDLVVVCPATANLIAKFSNGYADDLASTSLIASNKQILFMPAMNVEMWNNKINKKNVTNLQKSGVEFIGPDYGYLSCGEIGLGRLSGDNKILQIILNYLKRSKKLQKKKCLVTAGPTLEPIDAVRYISNYSSGKQGFEIAKQLMLVGANVTLISGPTNLQPPPKIKFIEVLTAKEMNEAVRKNLKTDVAVFTAAVSDVSPKKTMTNKIKKEKLKKIILKKNPDILRNISLNSSIKPEFVVGFAAETNNYINNAKKKLITKDCNLIVVNKISKKNNVFGSEFNQVAIVDRNEVNKFGRMTKINVAKILVNKIINNFEK</sequence>
<feature type="domain" description="Flavoprotein" evidence="3">
    <location>
        <begin position="22"/>
        <end position="98"/>
    </location>
</feature>
<evidence type="ECO:0000256" key="2">
    <source>
        <dbReference type="ARBA" id="ARBA00023239"/>
    </source>
</evidence>
<organism evidence="5">
    <name type="scientific">marine metagenome</name>
    <dbReference type="NCBI Taxonomy" id="408172"/>
    <lineage>
        <taxon>unclassified sequences</taxon>
        <taxon>metagenomes</taxon>
        <taxon>ecological metagenomes</taxon>
    </lineage>
</organism>
<dbReference type="InterPro" id="IPR005252">
    <property type="entry name" value="CoaBC"/>
</dbReference>
<evidence type="ECO:0000259" key="3">
    <source>
        <dbReference type="Pfam" id="PF02441"/>
    </source>
</evidence>
<dbReference type="InterPro" id="IPR003382">
    <property type="entry name" value="Flavoprotein"/>
</dbReference>
<dbReference type="NCBIfam" id="TIGR00521">
    <property type="entry name" value="coaBC_dfp"/>
    <property type="match status" value="1"/>
</dbReference>
<dbReference type="Gene3D" id="3.40.50.10300">
    <property type="entry name" value="CoaB-like"/>
    <property type="match status" value="1"/>
</dbReference>
<keyword evidence="1" id="KW-0210">Decarboxylase</keyword>
<reference evidence="5" key="1">
    <citation type="submission" date="2018-05" db="EMBL/GenBank/DDBJ databases">
        <authorList>
            <person name="Lanie J.A."/>
            <person name="Ng W.-L."/>
            <person name="Kazmierczak K.M."/>
            <person name="Andrzejewski T.M."/>
            <person name="Davidsen T.M."/>
            <person name="Wayne K.J."/>
            <person name="Tettelin H."/>
            <person name="Glass J.I."/>
            <person name="Rusch D."/>
            <person name="Podicherti R."/>
            <person name="Tsui H.-C.T."/>
            <person name="Winkler M.E."/>
        </authorList>
    </citation>
    <scope>NUCLEOTIDE SEQUENCE</scope>
</reference>
<accession>A0A381TCV3</accession>
<gene>
    <name evidence="5" type="ORF">METZ01_LOCUS66839</name>
</gene>
<dbReference type="GO" id="GO:0015941">
    <property type="term" value="P:pantothenate catabolic process"/>
    <property type="evidence" value="ECO:0007669"/>
    <property type="project" value="InterPro"/>
</dbReference>
<proteinExistence type="predicted"/>